<dbReference type="Proteomes" id="UP000198437">
    <property type="component" value="Unassembled WGS sequence"/>
</dbReference>
<organism evidence="1 2">
    <name type="scientific">Lactobacillus crispatus</name>
    <dbReference type="NCBI Taxonomy" id="47770"/>
    <lineage>
        <taxon>Bacteria</taxon>
        <taxon>Bacillati</taxon>
        <taxon>Bacillota</taxon>
        <taxon>Bacilli</taxon>
        <taxon>Lactobacillales</taxon>
        <taxon>Lactobacillaceae</taxon>
        <taxon>Lactobacillus</taxon>
    </lineage>
</organism>
<reference evidence="1 2" key="1">
    <citation type="submission" date="2016-05" db="EMBL/GenBank/DDBJ databases">
        <authorList>
            <person name="Johnson T.J."/>
            <person name="Youmans B.P."/>
            <person name="Case K.A."/>
        </authorList>
    </citation>
    <scope>NUCLEOTIDE SEQUENCE [LARGE SCALE GENOMIC DNA]</scope>
    <source>
        <strain evidence="1 2">UMNLC6</strain>
    </source>
</reference>
<proteinExistence type="predicted"/>
<sequence length="346" mass="40824">MPKYEKAFCRRLMEKDPDNYPDGMVTAADANKIYLEDINKAYGDRRICENTIFYCAKECSVELSCINLAVDFDNYPDKIRPYYANRKHNQFHSPNCPRKIQFIAEHRKDSTKNQIYYFENDKIIFDFSKVTGLIANFKPTQKITVSSNNNPDIPTRIVDNYHNRNNENSNHNYQKRAHHTNQLREIVELWDNYKEYNLSQKVYDADGNQIDLNLFFKKVQEAQLDNAVHIYYGQAYCRYFNNDSSQSLILNYSGPAAWLNGVNAKPQVIINPTTFENARCKTLFDNLKRYADRWEKDHTSSQSYFELYYLGNFEIKILKSKKKIISFNYSEPQFPKCLLIQPNPKN</sequence>
<dbReference type="EMBL" id="LYQW01000006">
    <property type="protein sequence ID" value="OXC23619.1"/>
    <property type="molecule type" value="Genomic_DNA"/>
</dbReference>
<dbReference type="AlphaFoldDB" id="A0A854PN53"/>
<accession>A0A854PN53</accession>
<protein>
    <submittedName>
        <fullName evidence="1">Uncharacterized protein</fullName>
    </submittedName>
</protein>
<gene>
    <name evidence="1" type="ORF">AYP82_06240</name>
</gene>
<name>A0A854PN53_9LACO</name>
<comment type="caution">
    <text evidence="1">The sequence shown here is derived from an EMBL/GenBank/DDBJ whole genome shotgun (WGS) entry which is preliminary data.</text>
</comment>
<evidence type="ECO:0000313" key="2">
    <source>
        <dbReference type="Proteomes" id="UP000198437"/>
    </source>
</evidence>
<evidence type="ECO:0000313" key="1">
    <source>
        <dbReference type="EMBL" id="OXC23619.1"/>
    </source>
</evidence>
<dbReference type="RefSeq" id="WP_089147431.1">
    <property type="nucleotide sequence ID" value="NZ_LYQW01000006.1"/>
</dbReference>